<dbReference type="OrthoDB" id="10251048at2759"/>
<organism evidence="4 5">
    <name type="scientific">Vanilla planifolia</name>
    <name type="common">Vanilla</name>
    <dbReference type="NCBI Taxonomy" id="51239"/>
    <lineage>
        <taxon>Eukaryota</taxon>
        <taxon>Viridiplantae</taxon>
        <taxon>Streptophyta</taxon>
        <taxon>Embryophyta</taxon>
        <taxon>Tracheophyta</taxon>
        <taxon>Spermatophyta</taxon>
        <taxon>Magnoliopsida</taxon>
        <taxon>Liliopsida</taxon>
        <taxon>Asparagales</taxon>
        <taxon>Orchidaceae</taxon>
        <taxon>Vanilloideae</taxon>
        <taxon>Vanilleae</taxon>
        <taxon>Vanilla</taxon>
    </lineage>
</organism>
<comment type="caution">
    <text evidence="4">The sequence shown here is derived from an EMBL/GenBank/DDBJ whole genome shotgun (WGS) entry which is preliminary data.</text>
</comment>
<dbReference type="PANTHER" id="PTHR33155:SF9">
    <property type="entry name" value="FANTASTIC FOUR-LIKE PROTEIN (DUF3049)"/>
    <property type="match status" value="1"/>
</dbReference>
<evidence type="ECO:0000313" key="5">
    <source>
        <dbReference type="Proteomes" id="UP000636800"/>
    </source>
</evidence>
<dbReference type="PANTHER" id="PTHR33155">
    <property type="entry name" value="FANTASTIC FOUR-LIKE PROTEIN (DUF3049)"/>
    <property type="match status" value="1"/>
</dbReference>
<proteinExistence type="inferred from homology"/>
<evidence type="ECO:0000259" key="3">
    <source>
        <dbReference type="Pfam" id="PF11250"/>
    </source>
</evidence>
<dbReference type="EMBL" id="JADCNL010000001">
    <property type="protein sequence ID" value="KAG0498522.1"/>
    <property type="molecule type" value="Genomic_DNA"/>
</dbReference>
<feature type="compositionally biased region" description="Basic and acidic residues" evidence="2">
    <location>
        <begin position="172"/>
        <end position="186"/>
    </location>
</feature>
<dbReference type="InterPro" id="IPR021410">
    <property type="entry name" value="FAF"/>
</dbReference>
<name>A0A835S6Q9_VANPL</name>
<dbReference type="Pfam" id="PF11250">
    <property type="entry name" value="FAF"/>
    <property type="match status" value="1"/>
</dbReference>
<feature type="region of interest" description="Disordered" evidence="2">
    <location>
        <begin position="172"/>
        <end position="195"/>
    </location>
</feature>
<feature type="domain" description="FAF" evidence="3">
    <location>
        <begin position="117"/>
        <end position="169"/>
    </location>
</feature>
<dbReference type="InterPro" id="IPR046431">
    <property type="entry name" value="FAF_dom"/>
</dbReference>
<dbReference type="AlphaFoldDB" id="A0A835S6Q9"/>
<sequence>MANPDGYYEEPKTGLAPGALFFFFPINTLGDLCPNSSPFIPPFTEPPPSHYPCDETISGSGDKVMDTMGKEGRVGVMNRSQSTRERSVVEGKKEDVKGCIIRSYSDVRQRIGGEELRFPPPITTIGRGGKPRVYFKSFRKEGRFVLREMRIPTQRLLQATREDGRLMMRVLRSEHEESNEDGKMREDENEVEAEE</sequence>
<reference evidence="4 5" key="1">
    <citation type="journal article" date="2020" name="Nat. Food">
        <title>A phased Vanilla planifolia genome enables genetic improvement of flavour and production.</title>
        <authorList>
            <person name="Hasing T."/>
            <person name="Tang H."/>
            <person name="Brym M."/>
            <person name="Khazi F."/>
            <person name="Huang T."/>
            <person name="Chambers A.H."/>
        </authorList>
    </citation>
    <scope>NUCLEOTIDE SEQUENCE [LARGE SCALE GENOMIC DNA]</scope>
    <source>
        <tissue evidence="4">Leaf</tissue>
    </source>
</reference>
<keyword evidence="5" id="KW-1185">Reference proteome</keyword>
<dbReference type="Proteomes" id="UP000636800">
    <property type="component" value="Chromosome 1"/>
</dbReference>
<evidence type="ECO:0000256" key="1">
    <source>
        <dbReference type="ARBA" id="ARBA00008690"/>
    </source>
</evidence>
<comment type="similarity">
    <text evidence="1">Belongs to the fantastic four family.</text>
</comment>
<accession>A0A835S6Q9</accession>
<evidence type="ECO:0000313" key="4">
    <source>
        <dbReference type="EMBL" id="KAG0498522.1"/>
    </source>
</evidence>
<protein>
    <recommendedName>
        <fullName evidence="3">FAF domain-containing protein</fullName>
    </recommendedName>
</protein>
<gene>
    <name evidence="4" type="ORF">HPP92_003213</name>
</gene>
<evidence type="ECO:0000256" key="2">
    <source>
        <dbReference type="SAM" id="MobiDB-lite"/>
    </source>
</evidence>